<accession>A0A173U0R0</accession>
<dbReference type="InterPro" id="IPR017853">
    <property type="entry name" value="GH"/>
</dbReference>
<dbReference type="InterPro" id="IPR013780">
    <property type="entry name" value="Glyco_hydro_b"/>
</dbReference>
<keyword evidence="3" id="KW-0326">Glycosidase</keyword>
<dbReference type="Proteomes" id="UP000095727">
    <property type="component" value="Unassembled WGS sequence"/>
</dbReference>
<dbReference type="InterPro" id="IPR013783">
    <property type="entry name" value="Ig-like_fold"/>
</dbReference>
<dbReference type="EC" id="3.2.1.-" evidence="3"/>
<reference evidence="3 4" key="1">
    <citation type="submission" date="2015-09" db="EMBL/GenBank/DDBJ databases">
        <authorList>
            <consortium name="Pathogen Informatics"/>
        </authorList>
    </citation>
    <scope>NUCLEOTIDE SEQUENCE [LARGE SCALE GENOMIC DNA]</scope>
    <source>
        <strain evidence="3 4">2789STDY5834962</strain>
    </source>
</reference>
<evidence type="ECO:0000256" key="1">
    <source>
        <dbReference type="ARBA" id="ARBA00008061"/>
    </source>
</evidence>
<evidence type="ECO:0000259" key="2">
    <source>
        <dbReference type="Pfam" id="PF00128"/>
    </source>
</evidence>
<dbReference type="SUPFAM" id="SSF81296">
    <property type="entry name" value="E set domains"/>
    <property type="match status" value="1"/>
</dbReference>
<dbReference type="GO" id="GO:0005975">
    <property type="term" value="P:carbohydrate metabolic process"/>
    <property type="evidence" value="ECO:0007669"/>
    <property type="project" value="InterPro"/>
</dbReference>
<gene>
    <name evidence="3" type="primary">glgX_2</name>
    <name evidence="3" type="ORF">ERS852574_02552</name>
</gene>
<dbReference type="SUPFAM" id="SSF51445">
    <property type="entry name" value="(Trans)glycosidases"/>
    <property type="match status" value="1"/>
</dbReference>
<feature type="domain" description="Glycosyl hydrolase family 13 catalytic" evidence="2">
    <location>
        <begin position="160"/>
        <end position="242"/>
    </location>
</feature>
<dbReference type="RefSeq" id="WP_242854880.1">
    <property type="nucleotide sequence ID" value="NZ_CYXR01000021.1"/>
</dbReference>
<dbReference type="InterPro" id="IPR014756">
    <property type="entry name" value="Ig_E-set"/>
</dbReference>
<dbReference type="Pfam" id="PF00128">
    <property type="entry name" value="Alpha-amylase"/>
    <property type="match status" value="1"/>
</dbReference>
<dbReference type="CDD" id="cd11234">
    <property type="entry name" value="E_set_GDE_N"/>
    <property type="match status" value="1"/>
</dbReference>
<name>A0A173U0R0_9FIRM</name>
<evidence type="ECO:0000313" key="3">
    <source>
        <dbReference type="EMBL" id="CUN07897.1"/>
    </source>
</evidence>
<keyword evidence="3" id="KW-0378">Hydrolase</keyword>
<dbReference type="Gene3D" id="2.60.40.10">
    <property type="entry name" value="Immunoglobulins"/>
    <property type="match status" value="1"/>
</dbReference>
<sequence length="573" mass="65116">MAVTGGTVDMKTAVGFPFPQGCTVEGQTANFSVAVPEGQTCKLIIYKKGARTSAFSQKMPYSDVAGNLHFLSVVLEQPEDYEYCYKIGGKIVPDPYGKAFSGREHWSVSKGKEKRKLRTRIVTDTFDWGKSQFPHLKKEDVIAYSLHVRGFTKHSSSGVAHKGTFDGVTEKLPYLQKLGINQIHLMPVYEFDENQRHVNYWGYGKAYFFAPKASYAAGDPVNEMKSLVRQMHLAGIEVILEMPFTEGTTFSLILDCLRYWVMQYHVDGFIVNPYICNPDELAKDPVLAKSKILKKEDGFQNVMRRFLKGDEGMIWDVICQLKNQDTQLYNYIASHNGFTLCDVVSYDGKHNEANGENNLDGPDYNYSWNCGAEGNSRKKAVNELRKNQIFNAFFLLLFAQGMPCILSGDEFMNTQKGNNNAYCQDNLISWLDWNQLSRQEELYTFVCRLIALRKACMKQTAKKSEDTMGRSGIPQISYHGEDAWQMPAGRASRQLGVFYHEECTEKDFYIAYNMHWLSHSFALPSLPKGMEWVCIAGTKEGVLDEKEAVPVKDKKVQLEERTIKVFVGRQAKE</sequence>
<dbReference type="Gene3D" id="3.20.20.80">
    <property type="entry name" value="Glycosidases"/>
    <property type="match status" value="2"/>
</dbReference>
<dbReference type="Gene3D" id="2.60.40.1180">
    <property type="entry name" value="Golgi alpha-mannosidase II"/>
    <property type="match status" value="1"/>
</dbReference>
<organism evidence="3 4">
    <name type="scientific">Coprococcus comes</name>
    <dbReference type="NCBI Taxonomy" id="410072"/>
    <lineage>
        <taxon>Bacteria</taxon>
        <taxon>Bacillati</taxon>
        <taxon>Bacillota</taxon>
        <taxon>Clostridia</taxon>
        <taxon>Lachnospirales</taxon>
        <taxon>Lachnospiraceae</taxon>
        <taxon>Coprococcus</taxon>
    </lineage>
</organism>
<proteinExistence type="inferred from homology"/>
<protein>
    <submittedName>
        <fullName evidence="3">Glycogen debranching enzyme</fullName>
        <ecNumber evidence="3">3.2.1.-</ecNumber>
    </submittedName>
</protein>
<dbReference type="EMBL" id="CYXR01000021">
    <property type="protein sequence ID" value="CUN07897.1"/>
    <property type="molecule type" value="Genomic_DNA"/>
</dbReference>
<dbReference type="PANTHER" id="PTHR43002">
    <property type="entry name" value="GLYCOGEN DEBRANCHING ENZYME"/>
    <property type="match status" value="1"/>
</dbReference>
<dbReference type="GO" id="GO:0016798">
    <property type="term" value="F:hydrolase activity, acting on glycosyl bonds"/>
    <property type="evidence" value="ECO:0007669"/>
    <property type="project" value="UniProtKB-KW"/>
</dbReference>
<comment type="similarity">
    <text evidence="1">Belongs to the glycosyl hydrolase 13 family.</text>
</comment>
<evidence type="ECO:0000313" key="4">
    <source>
        <dbReference type="Proteomes" id="UP000095727"/>
    </source>
</evidence>
<dbReference type="SUPFAM" id="SSF51011">
    <property type="entry name" value="Glycosyl hydrolase domain"/>
    <property type="match status" value="1"/>
</dbReference>
<dbReference type="AlphaFoldDB" id="A0A173U0R0"/>
<dbReference type="InterPro" id="IPR006047">
    <property type="entry name" value="GH13_cat_dom"/>
</dbReference>